<sequence>MSDSQTQPSLKGALEFAQAIEKARDIMFSAPWLLFSATPEQEQAAAERQLKHQISAALDEGFVVHDPRHPEFRTMNQHNQYGLYNPDNKYYIATISAGDYVIRGKRGTSASLEIQVGAGEPGYDENLTSPITISQLSEKDLVVGKDGYFEIIISATKPNDCSNWLCNQNEDHKAKSILVRESFMDWEKEKSGTWYIERTAMSGKPTPNPSPKLVNDQYARASKYLINSTKGWVKFVDGLRANLAGGRLSPPRPTQDGKGLPGQWNAAGWFSMSPDEAIIITVPVSPAPYQSIQVGDFWFNALEFCHRQTSLTAAQAHKSQDGKYRLVISTEDLGVANWLDPCGTQNVFVFMRWQGLPKGYKFSEIPTVQKANTKDIRDHFSDEPFFGPQQRRAQLAARKVSALTRPRGF</sequence>
<organism evidence="1">
    <name type="scientific">hydrothermal vent metagenome</name>
    <dbReference type="NCBI Taxonomy" id="652676"/>
    <lineage>
        <taxon>unclassified sequences</taxon>
        <taxon>metagenomes</taxon>
        <taxon>ecological metagenomes</taxon>
    </lineage>
</organism>
<reference evidence="1" key="1">
    <citation type="submission" date="2018-06" db="EMBL/GenBank/DDBJ databases">
        <authorList>
            <person name="Zhirakovskaya E."/>
        </authorList>
    </citation>
    <scope>NUCLEOTIDE SEQUENCE</scope>
</reference>
<dbReference type="AlphaFoldDB" id="A0A3B0W8U5"/>
<evidence type="ECO:0000313" key="1">
    <source>
        <dbReference type="EMBL" id="VAW48850.1"/>
    </source>
</evidence>
<proteinExistence type="predicted"/>
<dbReference type="EMBL" id="UOFC01000237">
    <property type="protein sequence ID" value="VAW48850.1"/>
    <property type="molecule type" value="Genomic_DNA"/>
</dbReference>
<name>A0A3B0W8U5_9ZZZZ</name>
<accession>A0A3B0W8U5</accession>
<evidence type="ECO:0008006" key="2">
    <source>
        <dbReference type="Google" id="ProtNLM"/>
    </source>
</evidence>
<gene>
    <name evidence="1" type="ORF">MNBD_GAMMA03-287</name>
</gene>
<protein>
    <recommendedName>
        <fullName evidence="2">DUF1214 domain-containing protein</fullName>
    </recommendedName>
</protein>